<proteinExistence type="predicted"/>
<evidence type="ECO:0000313" key="2">
    <source>
        <dbReference type="Proteomes" id="UP000056209"/>
    </source>
</evidence>
<accession>A0A100HIW2</accession>
<keyword evidence="2" id="KW-1185">Reference proteome</keyword>
<reference evidence="2" key="1">
    <citation type="submission" date="2015-11" db="EMBL/GenBank/DDBJ databases">
        <title>Draft Genome Sequence of the Radioresistant Bacterium Deinococcus grandis, Isolated from Freshwater Fish in Japan.</title>
        <authorList>
            <person name="Satoh K."/>
            <person name="Onodera T."/>
            <person name="Omoso K."/>
            <person name="Takeda-Yano K."/>
            <person name="Katayama T."/>
            <person name="Oono Y."/>
            <person name="Narumi I."/>
        </authorList>
    </citation>
    <scope>NUCLEOTIDE SEQUENCE [LARGE SCALE GENOMIC DNA]</scope>
    <source>
        <strain evidence="2">ATCC 43672</strain>
    </source>
</reference>
<dbReference type="EMBL" id="BCMS01000001">
    <property type="protein sequence ID" value="GAQ21594.1"/>
    <property type="molecule type" value="Genomic_DNA"/>
</dbReference>
<dbReference type="Proteomes" id="UP000056209">
    <property type="component" value="Unassembled WGS sequence"/>
</dbReference>
<protein>
    <submittedName>
        <fullName evidence="1">Uncharacterized protein</fullName>
    </submittedName>
</protein>
<comment type="caution">
    <text evidence="1">The sequence shown here is derived from an EMBL/GenBank/DDBJ whole genome shotgun (WGS) entry which is preliminary data.</text>
</comment>
<evidence type="ECO:0000313" key="1">
    <source>
        <dbReference type="EMBL" id="GAQ21594.1"/>
    </source>
</evidence>
<sequence>MARVTAAGLPPVKAPWIVGRPALLEHAAADYLNELARQRPWTRARAEDLLDSLEAYLGEPAPLLAYTRLTGEAWLRTLPEQERAEAADLLSDFRAYLRDWGWLDHARPVNQPD</sequence>
<name>A0A100HIW2_9DEIO</name>
<dbReference type="OrthoDB" id="70834at2"/>
<dbReference type="AlphaFoldDB" id="A0A100HIW2"/>
<organism evidence="1 2">
    <name type="scientific">Deinococcus grandis</name>
    <dbReference type="NCBI Taxonomy" id="57498"/>
    <lineage>
        <taxon>Bacteria</taxon>
        <taxon>Thermotogati</taxon>
        <taxon>Deinococcota</taxon>
        <taxon>Deinococci</taxon>
        <taxon>Deinococcales</taxon>
        <taxon>Deinococcaceae</taxon>
        <taxon>Deinococcus</taxon>
    </lineage>
</organism>
<gene>
    <name evidence="1" type="ORF">DEIGR_101621</name>
</gene>